<evidence type="ECO:0000256" key="6">
    <source>
        <dbReference type="ARBA" id="ARBA00023014"/>
    </source>
</evidence>
<feature type="domain" description="Dimethylamine monooxygenase subunit DmmA-like C-terminal" evidence="7">
    <location>
        <begin position="140"/>
        <end position="183"/>
    </location>
</feature>
<evidence type="ECO:0000256" key="2">
    <source>
        <dbReference type="ARBA" id="ARBA00022714"/>
    </source>
</evidence>
<dbReference type="SUPFAM" id="SSF52343">
    <property type="entry name" value="Ferredoxin reductase-like, C-terminal NADP-linked domain"/>
    <property type="match status" value="1"/>
</dbReference>
<dbReference type="InterPro" id="IPR039261">
    <property type="entry name" value="FNR_nucleotide-bd"/>
</dbReference>
<keyword evidence="2" id="KW-0001">2Fe-2S</keyword>
<dbReference type="GO" id="GO:0016491">
    <property type="term" value="F:oxidoreductase activity"/>
    <property type="evidence" value="ECO:0007669"/>
    <property type="project" value="UniProtKB-KW"/>
</dbReference>
<evidence type="ECO:0000256" key="5">
    <source>
        <dbReference type="ARBA" id="ARBA00023004"/>
    </source>
</evidence>
<gene>
    <name evidence="9" type="ORF">DWB68_14890</name>
</gene>
<evidence type="ECO:0000256" key="1">
    <source>
        <dbReference type="ARBA" id="ARBA00022630"/>
    </source>
</evidence>
<organism evidence="9 10">
    <name type="scientific">Galactobacter valiniphilus</name>
    <dbReference type="NCBI Taxonomy" id="2676122"/>
    <lineage>
        <taxon>Bacteria</taxon>
        <taxon>Bacillati</taxon>
        <taxon>Actinomycetota</taxon>
        <taxon>Actinomycetes</taxon>
        <taxon>Micrococcales</taxon>
        <taxon>Micrococcaceae</taxon>
        <taxon>Galactobacter</taxon>
    </lineage>
</organism>
<feature type="domain" description="Dimethylamine monooxygenase subunit DmmA-like N-terminal" evidence="8">
    <location>
        <begin position="5"/>
        <end position="129"/>
    </location>
</feature>
<comment type="caution">
    <text evidence="9">The sequence shown here is derived from an EMBL/GenBank/DDBJ whole genome shotgun (WGS) entry which is preliminary data.</text>
</comment>
<name>A0A399J779_9MICC</name>
<dbReference type="InterPro" id="IPR054582">
    <property type="entry name" value="DmmA-like_N"/>
</dbReference>
<dbReference type="NCBIfam" id="NF041259">
    <property type="entry name" value="mono_DmmA_fam"/>
    <property type="match status" value="1"/>
</dbReference>
<dbReference type="GO" id="GO:0046872">
    <property type="term" value="F:metal ion binding"/>
    <property type="evidence" value="ECO:0007669"/>
    <property type="project" value="UniProtKB-KW"/>
</dbReference>
<dbReference type="Proteomes" id="UP000265419">
    <property type="component" value="Unassembled WGS sequence"/>
</dbReference>
<dbReference type="EMBL" id="QQXK01000041">
    <property type="protein sequence ID" value="RII41000.1"/>
    <property type="molecule type" value="Genomic_DNA"/>
</dbReference>
<evidence type="ECO:0000259" key="7">
    <source>
        <dbReference type="Pfam" id="PF22289"/>
    </source>
</evidence>
<evidence type="ECO:0000313" key="9">
    <source>
        <dbReference type="EMBL" id="RII41000.1"/>
    </source>
</evidence>
<keyword evidence="6" id="KW-0411">Iron-sulfur</keyword>
<keyword evidence="10" id="KW-1185">Reference proteome</keyword>
<proteinExistence type="predicted"/>
<dbReference type="Pfam" id="PF22290">
    <property type="entry name" value="DmmA-like_N"/>
    <property type="match status" value="1"/>
</dbReference>
<reference evidence="9 10" key="1">
    <citation type="submission" date="2018-07" db="EMBL/GenBank/DDBJ databases">
        <title>Arthrobacter sp. nov., isolated from raw cow's milk with high bacterial count.</title>
        <authorList>
            <person name="Hahne J."/>
            <person name="Isele D."/>
            <person name="Lipski A."/>
        </authorList>
    </citation>
    <scope>NUCLEOTIDE SEQUENCE [LARGE SCALE GENOMIC DNA]</scope>
    <source>
        <strain evidence="9 10">JZ R-35</strain>
    </source>
</reference>
<dbReference type="GO" id="GO:0051537">
    <property type="term" value="F:2 iron, 2 sulfur cluster binding"/>
    <property type="evidence" value="ECO:0007669"/>
    <property type="project" value="UniProtKB-KW"/>
</dbReference>
<keyword evidence="1" id="KW-0285">Flavoprotein</keyword>
<dbReference type="AlphaFoldDB" id="A0A399J779"/>
<protein>
    <submittedName>
        <fullName evidence="9">Uncharacterized protein</fullName>
    </submittedName>
</protein>
<sequence>MLITGIKSRPTYDELTPLASGLRHVAAAQGSGGAPLLKLLAAMTPAQRAQTTVIYSTESFDGDNHLAELTTESVAELIPVSSNEAALETLREVLGTAKMGTRLYLAGSEGFIGTAMQVASAFGMDSDEVLREQAGSLVRRVWCAHCDTYTDNVTMRVFECPGCHLNLVVRDHYSSRLAAFQGVKADGEVPGELPDIDEELDT</sequence>
<dbReference type="InterPro" id="IPR048037">
    <property type="entry name" value="DmmA-like_C"/>
</dbReference>
<evidence type="ECO:0000256" key="4">
    <source>
        <dbReference type="ARBA" id="ARBA00023002"/>
    </source>
</evidence>
<dbReference type="RefSeq" id="WP_119425911.1">
    <property type="nucleotide sequence ID" value="NZ_QQXK01000041.1"/>
</dbReference>
<dbReference type="Gene3D" id="3.40.50.80">
    <property type="entry name" value="Nucleotide-binding domain of ferredoxin-NADP reductase (FNR) module"/>
    <property type="match status" value="1"/>
</dbReference>
<keyword evidence="4" id="KW-0560">Oxidoreductase</keyword>
<evidence type="ECO:0000259" key="8">
    <source>
        <dbReference type="Pfam" id="PF22290"/>
    </source>
</evidence>
<dbReference type="Pfam" id="PF22289">
    <property type="entry name" value="DmmA-like_C"/>
    <property type="match status" value="1"/>
</dbReference>
<keyword evidence="3" id="KW-0479">Metal-binding</keyword>
<evidence type="ECO:0000256" key="3">
    <source>
        <dbReference type="ARBA" id="ARBA00022723"/>
    </source>
</evidence>
<accession>A0A399J779</accession>
<keyword evidence="5" id="KW-0408">Iron</keyword>
<evidence type="ECO:0000313" key="10">
    <source>
        <dbReference type="Proteomes" id="UP000265419"/>
    </source>
</evidence>